<evidence type="ECO:0000256" key="1">
    <source>
        <dbReference type="ARBA" id="ARBA00006139"/>
    </source>
</evidence>
<dbReference type="Proteomes" id="UP000095237">
    <property type="component" value="Unassembled WGS sequence"/>
</dbReference>
<feature type="active site" evidence="9">
    <location>
        <position position="115"/>
    </location>
</feature>
<evidence type="ECO:0000313" key="12">
    <source>
        <dbReference type="EMBL" id="OEG69714.1"/>
    </source>
</evidence>
<evidence type="ECO:0000313" key="13">
    <source>
        <dbReference type="Proteomes" id="UP000095237"/>
    </source>
</evidence>
<dbReference type="HAMAP" id="MF_00161">
    <property type="entry name" value="LspA"/>
    <property type="match status" value="1"/>
</dbReference>
<keyword evidence="3 9" id="KW-0645">Protease</keyword>
<evidence type="ECO:0000256" key="8">
    <source>
        <dbReference type="ARBA" id="ARBA00023136"/>
    </source>
</evidence>
<evidence type="ECO:0000256" key="5">
    <source>
        <dbReference type="ARBA" id="ARBA00022750"/>
    </source>
</evidence>
<comment type="caution">
    <text evidence="9">Lacks conserved residue(s) required for the propagation of feature annotation.</text>
</comment>
<dbReference type="GO" id="GO:0006508">
    <property type="term" value="P:proteolysis"/>
    <property type="evidence" value="ECO:0007669"/>
    <property type="project" value="UniProtKB-KW"/>
</dbReference>
<evidence type="ECO:0000256" key="3">
    <source>
        <dbReference type="ARBA" id="ARBA00022670"/>
    </source>
</evidence>
<dbReference type="UniPathway" id="UPA00665"/>
<name>A0A1E5IH24_ENDTX</name>
<keyword evidence="2 9" id="KW-1003">Cell membrane</keyword>
<evidence type="ECO:0000256" key="10">
    <source>
        <dbReference type="RuleBase" id="RU000594"/>
    </source>
</evidence>
<organism evidence="12 13">
    <name type="scientific">Endomicrobium trichonymphae</name>
    <dbReference type="NCBI Taxonomy" id="1408204"/>
    <lineage>
        <taxon>Bacteria</taxon>
        <taxon>Pseudomonadati</taxon>
        <taxon>Elusimicrobiota</taxon>
        <taxon>Endomicrobiia</taxon>
        <taxon>Endomicrobiales</taxon>
        <taxon>Endomicrobiaceae</taxon>
        <taxon>Candidatus Endomicrobiellum</taxon>
    </lineage>
</organism>
<keyword evidence="7 9" id="KW-1133">Transmembrane helix</keyword>
<evidence type="ECO:0000256" key="11">
    <source>
        <dbReference type="RuleBase" id="RU004181"/>
    </source>
</evidence>
<sequence>MKTPFWVGIIVFILDQLTKILVGRFVSYGYSVNVISFLNFFNIVNVHNTGAAFSIFRGRNSFFSLIVFLFLTALSGWLYKNWNKLHKIQIYAFCLIISGGLGNLTDRLLCGAVVDFLDFGINSLRWPAFNVADSCIFIAAILILADILISGRQKV</sequence>
<evidence type="ECO:0000256" key="7">
    <source>
        <dbReference type="ARBA" id="ARBA00022989"/>
    </source>
</evidence>
<feature type="transmembrane region" description="Helical" evidence="9">
    <location>
        <begin position="126"/>
        <end position="149"/>
    </location>
</feature>
<keyword evidence="8 9" id="KW-0472">Membrane</keyword>
<dbReference type="NCBIfam" id="TIGR00077">
    <property type="entry name" value="lspA"/>
    <property type="match status" value="1"/>
</dbReference>
<feature type="active site" evidence="9">
    <location>
        <position position="133"/>
    </location>
</feature>
<keyword evidence="5 9" id="KW-0064">Aspartyl protease</keyword>
<dbReference type="InterPro" id="IPR001872">
    <property type="entry name" value="Peptidase_A8"/>
</dbReference>
<evidence type="ECO:0000256" key="9">
    <source>
        <dbReference type="HAMAP-Rule" id="MF_00161"/>
    </source>
</evidence>
<reference evidence="12 13" key="1">
    <citation type="submission" date="2015-11" db="EMBL/GenBank/DDBJ databases">
        <title>Evidence for parallel genomic evolution in an endosymbiosis of termite gut flagellates.</title>
        <authorList>
            <person name="Zheng H."/>
        </authorList>
    </citation>
    <scope>NUCLEOTIDE SEQUENCE [LARGE SCALE GENOMIC DNA]</scope>
    <source>
        <strain evidence="12 13">CET450</strain>
    </source>
</reference>
<comment type="pathway">
    <text evidence="9">Protein modification; lipoprotein biosynthesis (signal peptide cleavage).</text>
</comment>
<proteinExistence type="inferred from homology"/>
<dbReference type="PANTHER" id="PTHR33695:SF1">
    <property type="entry name" value="LIPOPROTEIN SIGNAL PEPTIDASE"/>
    <property type="match status" value="1"/>
</dbReference>
<comment type="function">
    <text evidence="9 10">This protein specifically catalyzes the removal of signal peptides from prolipoproteins.</text>
</comment>
<dbReference type="EMBL" id="LNVX01000588">
    <property type="protein sequence ID" value="OEG69714.1"/>
    <property type="molecule type" value="Genomic_DNA"/>
</dbReference>
<evidence type="ECO:0000256" key="2">
    <source>
        <dbReference type="ARBA" id="ARBA00022475"/>
    </source>
</evidence>
<dbReference type="PRINTS" id="PR00781">
    <property type="entry name" value="LIPOSIGPTASE"/>
</dbReference>
<dbReference type="PROSITE" id="PS00855">
    <property type="entry name" value="SPASE_II"/>
    <property type="match status" value="1"/>
</dbReference>
<dbReference type="GO" id="GO:0005886">
    <property type="term" value="C:plasma membrane"/>
    <property type="evidence" value="ECO:0007669"/>
    <property type="project" value="UniProtKB-SubCell"/>
</dbReference>
<comment type="similarity">
    <text evidence="1 9 11">Belongs to the peptidase A8 family.</text>
</comment>
<comment type="catalytic activity">
    <reaction evidence="9 10">
        <text>Release of signal peptides from bacterial membrane prolipoproteins. Hydrolyzes -Xaa-Yaa-Zaa-|-(S,diacylglyceryl)Cys-, in which Xaa is hydrophobic (preferably Leu), and Yaa (Ala or Ser) and Zaa (Gly or Ala) have small, neutral side chains.</text>
        <dbReference type="EC" id="3.4.23.36"/>
    </reaction>
</comment>
<dbReference type="GO" id="GO:0004190">
    <property type="term" value="F:aspartic-type endopeptidase activity"/>
    <property type="evidence" value="ECO:0007669"/>
    <property type="project" value="UniProtKB-UniRule"/>
</dbReference>
<keyword evidence="6 9" id="KW-0378">Hydrolase</keyword>
<keyword evidence="13" id="KW-1185">Reference proteome</keyword>
<comment type="caution">
    <text evidence="12">The sequence shown here is derived from an EMBL/GenBank/DDBJ whole genome shotgun (WGS) entry which is preliminary data.</text>
</comment>
<evidence type="ECO:0000256" key="6">
    <source>
        <dbReference type="ARBA" id="ARBA00022801"/>
    </source>
</evidence>
<protein>
    <recommendedName>
        <fullName evidence="9">Lipoprotein signal peptidase</fullName>
        <ecNumber evidence="9">3.4.23.36</ecNumber>
    </recommendedName>
    <alternativeName>
        <fullName evidence="9">Prolipoprotein signal peptidase</fullName>
    </alternativeName>
    <alternativeName>
        <fullName evidence="9">Signal peptidase II</fullName>
        <shortName evidence="9">SPase II</shortName>
    </alternativeName>
</protein>
<dbReference type="PANTHER" id="PTHR33695">
    <property type="entry name" value="LIPOPROTEIN SIGNAL PEPTIDASE"/>
    <property type="match status" value="1"/>
</dbReference>
<keyword evidence="4 9" id="KW-0812">Transmembrane</keyword>
<dbReference type="EC" id="3.4.23.36" evidence="9"/>
<dbReference type="AlphaFoldDB" id="A0A1E5IH24"/>
<dbReference type="Pfam" id="PF01252">
    <property type="entry name" value="Peptidase_A8"/>
    <property type="match status" value="1"/>
</dbReference>
<evidence type="ECO:0000256" key="4">
    <source>
        <dbReference type="ARBA" id="ARBA00022692"/>
    </source>
</evidence>
<feature type="transmembrane region" description="Helical" evidence="9">
    <location>
        <begin position="91"/>
        <end position="114"/>
    </location>
</feature>
<feature type="transmembrane region" description="Helical" evidence="9">
    <location>
        <begin position="62"/>
        <end position="79"/>
    </location>
</feature>
<accession>A0A1E5IH24</accession>
<comment type="subcellular location">
    <subcellularLocation>
        <location evidence="9">Cell membrane</location>
        <topology evidence="9">Multi-pass membrane protein</topology>
    </subcellularLocation>
</comment>
<gene>
    <name evidence="9" type="primary">lspA</name>
    <name evidence="12" type="ORF">ATZ36_07905</name>
</gene>